<dbReference type="CDD" id="cd07972">
    <property type="entry name" value="OBF_DNA_ligase_Arch_LigB"/>
    <property type="match status" value="1"/>
</dbReference>
<evidence type="ECO:0000313" key="15">
    <source>
        <dbReference type="EMBL" id="CUS05836.1"/>
    </source>
</evidence>
<evidence type="ECO:0000256" key="6">
    <source>
        <dbReference type="ARBA" id="ARBA00022741"/>
    </source>
</evidence>
<gene>
    <name evidence="15" type="ORF">CFX0092_B0302</name>
</gene>
<dbReference type="Pfam" id="PF04675">
    <property type="entry name" value="DNA_ligase_A_N"/>
    <property type="match status" value="1"/>
</dbReference>
<dbReference type="SUPFAM" id="SSF50249">
    <property type="entry name" value="Nucleic acid-binding proteins"/>
    <property type="match status" value="1"/>
</dbReference>
<evidence type="ECO:0000313" key="16">
    <source>
        <dbReference type="Proteomes" id="UP000215027"/>
    </source>
</evidence>
<keyword evidence="3" id="KW-0132">Cell division</keyword>
<dbReference type="PROSITE" id="PS50160">
    <property type="entry name" value="DNA_LIGASE_A3"/>
    <property type="match status" value="1"/>
</dbReference>
<dbReference type="Gene3D" id="2.40.50.140">
    <property type="entry name" value="Nucleic acid-binding proteins"/>
    <property type="match status" value="1"/>
</dbReference>
<dbReference type="OrthoDB" id="9802472at2"/>
<dbReference type="GO" id="GO:0006260">
    <property type="term" value="P:DNA replication"/>
    <property type="evidence" value="ECO:0007669"/>
    <property type="project" value="UniProtKB-KW"/>
</dbReference>
<dbReference type="PANTHER" id="PTHR45674">
    <property type="entry name" value="DNA LIGASE 1/3 FAMILY MEMBER"/>
    <property type="match status" value="1"/>
</dbReference>
<evidence type="ECO:0000256" key="3">
    <source>
        <dbReference type="ARBA" id="ARBA00022618"/>
    </source>
</evidence>
<sequence length="540" mass="61031">MNRFANLYFALDATTRTNDKIAAMRAYFDDAPPADAAWAVYFLSGRRPKRLLSAALLRRWAAESAAIPDWLQEEAYHAVGDSAEAAALLLPAADQLSDRPLHQWVENVIFQLREKDEADQRAAVLAAWAELDDPQRYVFNKLITGGFRVGVSQRLLVRALAEAAALPDATIAQRLMGTWEATPDFYAALVHPDEELGDTIGRPYPFFLAYALEADPATLGDPAEWQVEWKWDGIRAQLIRRQGQTFLWSRGEELVTDRYPEVIEAAAALADCVLDGELLVWDFAADRPQPFAALQQRIGRKNVTARTLADTPVVLLAYDLLEWAGEDWRERPLTERRARLAEIIAAAGSQRLPISTVVEAATWDDLIRLREESRARGVEGFMLKRRSSPYRVGRRRGDWWKWKVDPYSIDAVLIYAQRGSGRRAGLYTDYTFALWNGPPDDPGRELVPFTKAYGGLTDAEIREVDRFITSHTTDRFGPVRSVTPELVMEIAFEAIQASNRHKSGVAVRFPRILRWRRDKAIGEADTLEIFKRHDIAALKV</sequence>
<dbReference type="PROSITE" id="PS00697">
    <property type="entry name" value="DNA_LIGASE_A1"/>
    <property type="match status" value="1"/>
</dbReference>
<dbReference type="InterPro" id="IPR012309">
    <property type="entry name" value="DNA_ligase_ATP-dep_C"/>
</dbReference>
<reference evidence="15" key="1">
    <citation type="submission" date="2016-01" db="EMBL/GenBank/DDBJ databases">
        <authorList>
            <person name="Mcilroy J.S."/>
            <person name="Karst M S."/>
            <person name="Albertsen M."/>
        </authorList>
    </citation>
    <scope>NUCLEOTIDE SEQUENCE</scope>
    <source>
        <strain evidence="15">Cfx-K</strain>
    </source>
</reference>
<evidence type="ECO:0000256" key="4">
    <source>
        <dbReference type="ARBA" id="ARBA00022705"/>
    </source>
</evidence>
<dbReference type="Proteomes" id="UP000215027">
    <property type="component" value="Chromosome II"/>
</dbReference>
<dbReference type="Pfam" id="PF01068">
    <property type="entry name" value="DNA_ligase_A_M"/>
    <property type="match status" value="1"/>
</dbReference>
<dbReference type="AlphaFoldDB" id="A0A160T677"/>
<dbReference type="EC" id="6.5.1.1" evidence="1"/>
<keyword evidence="11" id="KW-0234">DNA repair</keyword>
<dbReference type="NCBIfam" id="TIGR04120">
    <property type="entry name" value="DNA_lig_bact"/>
    <property type="match status" value="1"/>
</dbReference>
<dbReference type="GO" id="GO:0051301">
    <property type="term" value="P:cell division"/>
    <property type="evidence" value="ECO:0007669"/>
    <property type="project" value="UniProtKB-KW"/>
</dbReference>
<keyword evidence="8" id="KW-0067">ATP-binding</keyword>
<dbReference type="RefSeq" id="WP_095045196.1">
    <property type="nucleotide sequence ID" value="NZ_LN890656.1"/>
</dbReference>
<evidence type="ECO:0000256" key="1">
    <source>
        <dbReference type="ARBA" id="ARBA00012727"/>
    </source>
</evidence>
<keyword evidence="2 15" id="KW-0436">Ligase</keyword>
<dbReference type="KEGG" id="pbf:CFX0092_B0302"/>
<dbReference type="Gene3D" id="3.30.470.30">
    <property type="entry name" value="DNA ligase/mRNA capping enzyme"/>
    <property type="match status" value="1"/>
</dbReference>
<dbReference type="GO" id="GO:0003910">
    <property type="term" value="F:DNA ligase (ATP) activity"/>
    <property type="evidence" value="ECO:0007669"/>
    <property type="project" value="UniProtKB-EC"/>
</dbReference>
<dbReference type="GO" id="GO:0005524">
    <property type="term" value="F:ATP binding"/>
    <property type="evidence" value="ECO:0007669"/>
    <property type="project" value="UniProtKB-KW"/>
</dbReference>
<dbReference type="InterPro" id="IPR050191">
    <property type="entry name" value="ATP-dep_DNA_ligase"/>
</dbReference>
<keyword evidence="16" id="KW-1185">Reference proteome</keyword>
<proteinExistence type="predicted"/>
<dbReference type="PANTHER" id="PTHR45674:SF13">
    <property type="entry name" value="DNA LIGASE-RELATED"/>
    <property type="match status" value="1"/>
</dbReference>
<evidence type="ECO:0000256" key="7">
    <source>
        <dbReference type="ARBA" id="ARBA00022763"/>
    </source>
</evidence>
<dbReference type="GO" id="GO:0003677">
    <property type="term" value="F:DNA binding"/>
    <property type="evidence" value="ECO:0007669"/>
    <property type="project" value="InterPro"/>
</dbReference>
<keyword evidence="10" id="KW-0233">DNA recombination</keyword>
<keyword evidence="4" id="KW-0235">DNA replication</keyword>
<dbReference type="NCBIfam" id="NF006701">
    <property type="entry name" value="PRK09247.1"/>
    <property type="match status" value="1"/>
</dbReference>
<dbReference type="GO" id="GO:0006281">
    <property type="term" value="P:DNA repair"/>
    <property type="evidence" value="ECO:0007669"/>
    <property type="project" value="UniProtKB-KW"/>
</dbReference>
<dbReference type="GO" id="GO:0006310">
    <property type="term" value="P:DNA recombination"/>
    <property type="evidence" value="ECO:0007669"/>
    <property type="project" value="UniProtKB-KW"/>
</dbReference>
<evidence type="ECO:0000256" key="11">
    <source>
        <dbReference type="ARBA" id="ARBA00023204"/>
    </source>
</evidence>
<dbReference type="Pfam" id="PF04679">
    <property type="entry name" value="DNA_ligase_A_C"/>
    <property type="match status" value="1"/>
</dbReference>
<evidence type="ECO:0000256" key="10">
    <source>
        <dbReference type="ARBA" id="ARBA00023172"/>
    </source>
</evidence>
<organism evidence="15 16">
    <name type="scientific">Candidatus Promineifilum breve</name>
    <dbReference type="NCBI Taxonomy" id="1806508"/>
    <lineage>
        <taxon>Bacteria</taxon>
        <taxon>Bacillati</taxon>
        <taxon>Chloroflexota</taxon>
        <taxon>Ardenticatenia</taxon>
        <taxon>Candidatus Promineifilales</taxon>
        <taxon>Candidatus Promineifilaceae</taxon>
        <taxon>Candidatus Promineifilum</taxon>
    </lineage>
</organism>
<name>A0A160T677_9CHLR</name>
<keyword evidence="7" id="KW-0227">DNA damage</keyword>
<dbReference type="InterPro" id="IPR036599">
    <property type="entry name" value="DNA_ligase_N_sf"/>
</dbReference>
<dbReference type="InterPro" id="IPR012310">
    <property type="entry name" value="DNA_ligase_ATP-dep_cent"/>
</dbReference>
<protein>
    <recommendedName>
        <fullName evidence="1">DNA ligase (ATP)</fullName>
        <ecNumber evidence="1">6.5.1.1</ecNumber>
    </recommendedName>
</protein>
<dbReference type="GO" id="GO:0046872">
    <property type="term" value="F:metal ion binding"/>
    <property type="evidence" value="ECO:0007669"/>
    <property type="project" value="UniProtKB-KW"/>
</dbReference>
<evidence type="ECO:0000256" key="9">
    <source>
        <dbReference type="ARBA" id="ARBA00022842"/>
    </source>
</evidence>
<evidence type="ECO:0000256" key="2">
    <source>
        <dbReference type="ARBA" id="ARBA00022598"/>
    </source>
</evidence>
<dbReference type="CDD" id="cd07897">
    <property type="entry name" value="Adenylation_DNA_ligase_Bac1"/>
    <property type="match status" value="1"/>
</dbReference>
<evidence type="ECO:0000256" key="12">
    <source>
        <dbReference type="ARBA" id="ARBA00023306"/>
    </source>
</evidence>
<evidence type="ECO:0000259" key="14">
    <source>
        <dbReference type="PROSITE" id="PS50160"/>
    </source>
</evidence>
<dbReference type="SUPFAM" id="SSF56091">
    <property type="entry name" value="DNA ligase/mRNA capping enzyme, catalytic domain"/>
    <property type="match status" value="1"/>
</dbReference>
<dbReference type="InterPro" id="IPR016059">
    <property type="entry name" value="DNA_ligase_ATP-dep_CS"/>
</dbReference>
<evidence type="ECO:0000256" key="13">
    <source>
        <dbReference type="ARBA" id="ARBA00034003"/>
    </source>
</evidence>
<keyword evidence="12" id="KW-0131">Cell cycle</keyword>
<keyword evidence="6" id="KW-0547">Nucleotide-binding</keyword>
<dbReference type="EMBL" id="LN890656">
    <property type="protein sequence ID" value="CUS05836.1"/>
    <property type="molecule type" value="Genomic_DNA"/>
</dbReference>
<dbReference type="Gene3D" id="1.10.3260.10">
    <property type="entry name" value="DNA ligase, ATP-dependent, N-terminal domain"/>
    <property type="match status" value="1"/>
</dbReference>
<feature type="domain" description="ATP-dependent DNA ligase family profile" evidence="14">
    <location>
        <begin position="306"/>
        <end position="436"/>
    </location>
</feature>
<dbReference type="InterPro" id="IPR012340">
    <property type="entry name" value="NA-bd_OB-fold"/>
</dbReference>
<dbReference type="InterPro" id="IPR026333">
    <property type="entry name" value="ATP_dep_DNA_lig_pp_1105_fam"/>
</dbReference>
<accession>A0A160T677</accession>
<evidence type="ECO:0000256" key="5">
    <source>
        <dbReference type="ARBA" id="ARBA00022723"/>
    </source>
</evidence>
<dbReference type="InterPro" id="IPR012308">
    <property type="entry name" value="DNA_ligase_ATP-dep_N"/>
</dbReference>
<evidence type="ECO:0000256" key="8">
    <source>
        <dbReference type="ARBA" id="ARBA00022840"/>
    </source>
</evidence>
<keyword evidence="5" id="KW-0479">Metal-binding</keyword>
<comment type="catalytic activity">
    <reaction evidence="13">
        <text>ATP + (deoxyribonucleotide)n-3'-hydroxyl + 5'-phospho-(deoxyribonucleotide)m = (deoxyribonucleotide)n+m + AMP + diphosphate.</text>
        <dbReference type="EC" id="6.5.1.1"/>
    </reaction>
</comment>
<keyword evidence="9" id="KW-0460">Magnesium</keyword>